<accession>A0A6A6ER83</accession>
<sequence length="260" mass="29105">MGFIVLPALIPDIASVYDVYFTAFKDSPILSALFPMGVDSGEFRDAHTAHTRSYWEKSSTQYTLKCVDSETGGIVGMALWDVYVTPSDWKKGEVDWLSGKEKERAEKLLFPLWDMREKLWDGKRYVYCHVIATHPQYQRRGIGSLLTQAGIQIAQQSQLPIYLESTKSGQPLYAKLGFKLLKETIVHEKGALGEGSEEERVPLMVWEPGSLSTGLEFVGEGTEIGEVGGKFDKMKLQDNSQEVINARKDSTQEDDGLLSN</sequence>
<dbReference type="PANTHER" id="PTHR42791:SF17">
    <property type="entry name" value="ACETYLTRANSFERASE, GNAT FAMILY FAMILY (AFU_ORTHOLOGUE AFUA_8G05690)"/>
    <property type="match status" value="1"/>
</dbReference>
<dbReference type="CDD" id="cd04301">
    <property type="entry name" value="NAT_SF"/>
    <property type="match status" value="1"/>
</dbReference>
<dbReference type="EMBL" id="ML994613">
    <property type="protein sequence ID" value="KAF2193543.1"/>
    <property type="molecule type" value="Genomic_DNA"/>
</dbReference>
<dbReference type="PROSITE" id="PS51186">
    <property type="entry name" value="GNAT"/>
    <property type="match status" value="1"/>
</dbReference>
<dbReference type="OrthoDB" id="2115692at2759"/>
<name>A0A6A6ER83_9PEZI</name>
<gene>
    <name evidence="2" type="ORF">K469DRAFT_745115</name>
</gene>
<protein>
    <recommendedName>
        <fullName evidence="1">N-acetyltransferase domain-containing protein</fullName>
    </recommendedName>
</protein>
<proteinExistence type="predicted"/>
<dbReference type="Gene3D" id="3.40.630.30">
    <property type="match status" value="1"/>
</dbReference>
<dbReference type="Proteomes" id="UP000800200">
    <property type="component" value="Unassembled WGS sequence"/>
</dbReference>
<evidence type="ECO:0000313" key="2">
    <source>
        <dbReference type="EMBL" id="KAF2193543.1"/>
    </source>
</evidence>
<dbReference type="InterPro" id="IPR052523">
    <property type="entry name" value="Trichothecene_AcTrans"/>
</dbReference>
<dbReference type="GO" id="GO:0016747">
    <property type="term" value="F:acyltransferase activity, transferring groups other than amino-acyl groups"/>
    <property type="evidence" value="ECO:0007669"/>
    <property type="project" value="InterPro"/>
</dbReference>
<organism evidence="2 3">
    <name type="scientific">Zopfia rhizophila CBS 207.26</name>
    <dbReference type="NCBI Taxonomy" id="1314779"/>
    <lineage>
        <taxon>Eukaryota</taxon>
        <taxon>Fungi</taxon>
        <taxon>Dikarya</taxon>
        <taxon>Ascomycota</taxon>
        <taxon>Pezizomycotina</taxon>
        <taxon>Dothideomycetes</taxon>
        <taxon>Dothideomycetes incertae sedis</taxon>
        <taxon>Zopfiaceae</taxon>
        <taxon>Zopfia</taxon>
    </lineage>
</organism>
<dbReference type="PANTHER" id="PTHR42791">
    <property type="entry name" value="GNAT FAMILY ACETYLTRANSFERASE"/>
    <property type="match status" value="1"/>
</dbReference>
<dbReference type="SUPFAM" id="SSF55729">
    <property type="entry name" value="Acyl-CoA N-acyltransferases (Nat)"/>
    <property type="match status" value="1"/>
</dbReference>
<keyword evidence="3" id="KW-1185">Reference proteome</keyword>
<evidence type="ECO:0000259" key="1">
    <source>
        <dbReference type="PROSITE" id="PS51186"/>
    </source>
</evidence>
<dbReference type="AlphaFoldDB" id="A0A6A6ER83"/>
<evidence type="ECO:0000313" key="3">
    <source>
        <dbReference type="Proteomes" id="UP000800200"/>
    </source>
</evidence>
<feature type="domain" description="N-acetyltransferase" evidence="1">
    <location>
        <begin position="124"/>
        <end position="202"/>
    </location>
</feature>
<dbReference type="InterPro" id="IPR016181">
    <property type="entry name" value="Acyl_CoA_acyltransferase"/>
</dbReference>
<dbReference type="InterPro" id="IPR000182">
    <property type="entry name" value="GNAT_dom"/>
</dbReference>
<reference evidence="2" key="1">
    <citation type="journal article" date="2020" name="Stud. Mycol.">
        <title>101 Dothideomycetes genomes: a test case for predicting lifestyles and emergence of pathogens.</title>
        <authorList>
            <person name="Haridas S."/>
            <person name="Albert R."/>
            <person name="Binder M."/>
            <person name="Bloem J."/>
            <person name="Labutti K."/>
            <person name="Salamov A."/>
            <person name="Andreopoulos B."/>
            <person name="Baker S."/>
            <person name="Barry K."/>
            <person name="Bills G."/>
            <person name="Bluhm B."/>
            <person name="Cannon C."/>
            <person name="Castanera R."/>
            <person name="Culley D."/>
            <person name="Daum C."/>
            <person name="Ezra D."/>
            <person name="Gonzalez J."/>
            <person name="Henrissat B."/>
            <person name="Kuo A."/>
            <person name="Liang C."/>
            <person name="Lipzen A."/>
            <person name="Lutzoni F."/>
            <person name="Magnuson J."/>
            <person name="Mondo S."/>
            <person name="Nolan M."/>
            <person name="Ohm R."/>
            <person name="Pangilinan J."/>
            <person name="Park H.-J."/>
            <person name="Ramirez L."/>
            <person name="Alfaro M."/>
            <person name="Sun H."/>
            <person name="Tritt A."/>
            <person name="Yoshinaga Y."/>
            <person name="Zwiers L.-H."/>
            <person name="Turgeon B."/>
            <person name="Goodwin S."/>
            <person name="Spatafora J."/>
            <person name="Crous P."/>
            <person name="Grigoriev I."/>
        </authorList>
    </citation>
    <scope>NUCLEOTIDE SEQUENCE</scope>
    <source>
        <strain evidence="2">CBS 207.26</strain>
    </source>
</reference>
<dbReference type="Pfam" id="PF00583">
    <property type="entry name" value="Acetyltransf_1"/>
    <property type="match status" value="1"/>
</dbReference>